<evidence type="ECO:0000313" key="2">
    <source>
        <dbReference type="EMBL" id="KAK9113879.1"/>
    </source>
</evidence>
<protein>
    <recommendedName>
        <fullName evidence="1">Cation-transporting P-type ATPase N-terminal domain-containing protein</fullName>
    </recommendedName>
</protein>
<dbReference type="SUPFAM" id="SSF81665">
    <property type="entry name" value="Calcium ATPase, transmembrane domain M"/>
    <property type="match status" value="1"/>
</dbReference>
<comment type="caution">
    <text evidence="2">The sequence shown here is derived from an EMBL/GenBank/DDBJ whole genome shotgun (WGS) entry which is preliminary data.</text>
</comment>
<dbReference type="InterPro" id="IPR004014">
    <property type="entry name" value="ATPase_P-typ_cation-transptr_N"/>
</dbReference>
<reference evidence="2 3" key="1">
    <citation type="submission" date="2024-01" db="EMBL/GenBank/DDBJ databases">
        <title>Genome assemblies of Stephania.</title>
        <authorList>
            <person name="Yang L."/>
        </authorList>
    </citation>
    <scope>NUCLEOTIDE SEQUENCE [LARGE SCALE GENOMIC DNA]</scope>
    <source>
        <strain evidence="2">YNDBR</strain>
        <tissue evidence="2">Leaf</tissue>
    </source>
</reference>
<accession>A0AAP0IE76</accession>
<proteinExistence type="predicted"/>
<name>A0AAP0IE76_9MAGN</name>
<gene>
    <name evidence="2" type="ORF">Syun_020676</name>
</gene>
<feature type="domain" description="Cation-transporting P-type ATPase N-terminal" evidence="1">
    <location>
        <begin position="52"/>
        <end position="91"/>
    </location>
</feature>
<keyword evidence="3" id="KW-1185">Reference proteome</keyword>
<evidence type="ECO:0000259" key="1">
    <source>
        <dbReference type="Pfam" id="PF00690"/>
    </source>
</evidence>
<evidence type="ECO:0000313" key="3">
    <source>
        <dbReference type="Proteomes" id="UP001420932"/>
    </source>
</evidence>
<dbReference type="EMBL" id="JBBNAF010000009">
    <property type="protein sequence ID" value="KAK9113879.1"/>
    <property type="molecule type" value="Genomic_DNA"/>
</dbReference>
<dbReference type="Pfam" id="PF00690">
    <property type="entry name" value="Cation_ATPase_N"/>
    <property type="match status" value="1"/>
</dbReference>
<dbReference type="AlphaFoldDB" id="A0AAP0IE76"/>
<organism evidence="2 3">
    <name type="scientific">Stephania yunnanensis</name>
    <dbReference type="NCBI Taxonomy" id="152371"/>
    <lineage>
        <taxon>Eukaryota</taxon>
        <taxon>Viridiplantae</taxon>
        <taxon>Streptophyta</taxon>
        <taxon>Embryophyta</taxon>
        <taxon>Tracheophyta</taxon>
        <taxon>Spermatophyta</taxon>
        <taxon>Magnoliopsida</taxon>
        <taxon>Ranunculales</taxon>
        <taxon>Menispermaceae</taxon>
        <taxon>Menispermoideae</taxon>
        <taxon>Cissampelideae</taxon>
        <taxon>Stephania</taxon>
    </lineage>
</organism>
<dbReference type="Proteomes" id="UP001420932">
    <property type="component" value="Unassembled WGS sequence"/>
</dbReference>
<sequence>MDENKSIALEAVGREVVNVVIIHTFNWDEHFFLAIYDWWFIYNFVRYLFQENIPIEGVFENLKCTREGLRSNEVKERLQLFGYNKLEEKKDISGNYTMRSSYHEVVKLQGVAQSLNKDCVSRMKPSQAGARVRVVGGENAQGYCGGIYSKPLRGPHLGSFDGTGVPSKRSGPLQYSLGHTPSRTNVKARSHIAEIKSSRRPMCDHTQEVLGHE</sequence>
<dbReference type="InterPro" id="IPR023298">
    <property type="entry name" value="ATPase_P-typ_TM_dom_sf"/>
</dbReference>